<proteinExistence type="predicted"/>
<dbReference type="Proteomes" id="UP001301769">
    <property type="component" value="Unassembled WGS sequence"/>
</dbReference>
<reference evidence="2" key="1">
    <citation type="journal article" date="2023" name="Mol. Phylogenet. Evol.">
        <title>Genome-scale phylogeny and comparative genomics of the fungal order Sordariales.</title>
        <authorList>
            <person name="Hensen N."/>
            <person name="Bonometti L."/>
            <person name="Westerberg I."/>
            <person name="Brannstrom I.O."/>
            <person name="Guillou S."/>
            <person name="Cros-Aarteil S."/>
            <person name="Calhoun S."/>
            <person name="Haridas S."/>
            <person name="Kuo A."/>
            <person name="Mondo S."/>
            <person name="Pangilinan J."/>
            <person name="Riley R."/>
            <person name="LaButti K."/>
            <person name="Andreopoulos B."/>
            <person name="Lipzen A."/>
            <person name="Chen C."/>
            <person name="Yan M."/>
            <person name="Daum C."/>
            <person name="Ng V."/>
            <person name="Clum A."/>
            <person name="Steindorff A."/>
            <person name="Ohm R.A."/>
            <person name="Martin F."/>
            <person name="Silar P."/>
            <person name="Natvig D.O."/>
            <person name="Lalanne C."/>
            <person name="Gautier V."/>
            <person name="Ament-Velasquez S.L."/>
            <person name="Kruys A."/>
            <person name="Hutchinson M.I."/>
            <person name="Powell A.J."/>
            <person name="Barry K."/>
            <person name="Miller A.N."/>
            <person name="Grigoriev I.V."/>
            <person name="Debuchy R."/>
            <person name="Gladieux P."/>
            <person name="Hiltunen Thoren M."/>
            <person name="Johannesson H."/>
        </authorList>
    </citation>
    <scope>NUCLEOTIDE SEQUENCE</scope>
    <source>
        <strain evidence="2">PSN293</strain>
    </source>
</reference>
<reference evidence="2" key="2">
    <citation type="submission" date="2023-05" db="EMBL/GenBank/DDBJ databases">
        <authorList>
            <consortium name="Lawrence Berkeley National Laboratory"/>
            <person name="Steindorff A."/>
            <person name="Hensen N."/>
            <person name="Bonometti L."/>
            <person name="Westerberg I."/>
            <person name="Brannstrom I.O."/>
            <person name="Guillou S."/>
            <person name="Cros-Aarteil S."/>
            <person name="Calhoun S."/>
            <person name="Haridas S."/>
            <person name="Kuo A."/>
            <person name="Mondo S."/>
            <person name="Pangilinan J."/>
            <person name="Riley R."/>
            <person name="Labutti K."/>
            <person name="Andreopoulos B."/>
            <person name="Lipzen A."/>
            <person name="Chen C."/>
            <person name="Yanf M."/>
            <person name="Daum C."/>
            <person name="Ng V."/>
            <person name="Clum A."/>
            <person name="Ohm R."/>
            <person name="Martin F."/>
            <person name="Silar P."/>
            <person name="Natvig D."/>
            <person name="Lalanne C."/>
            <person name="Gautier V."/>
            <person name="Ament-Velasquez S.L."/>
            <person name="Kruys A."/>
            <person name="Hutchinson M.I."/>
            <person name="Powell A.J."/>
            <person name="Barry K."/>
            <person name="Miller A.N."/>
            <person name="Grigoriev I.V."/>
            <person name="Debuchy R."/>
            <person name="Gladieux P."/>
            <person name="Thoren M.H."/>
            <person name="Johannesson H."/>
        </authorList>
    </citation>
    <scope>NUCLEOTIDE SEQUENCE</scope>
    <source>
        <strain evidence="2">PSN293</strain>
    </source>
</reference>
<dbReference type="InterPro" id="IPR010730">
    <property type="entry name" value="HET"/>
</dbReference>
<dbReference type="Pfam" id="PF06985">
    <property type="entry name" value="HET"/>
    <property type="match status" value="1"/>
</dbReference>
<dbReference type="PANTHER" id="PTHR24148">
    <property type="entry name" value="ANKYRIN REPEAT DOMAIN-CONTAINING PROTEIN 39 HOMOLOG-RELATED"/>
    <property type="match status" value="1"/>
</dbReference>
<dbReference type="PANTHER" id="PTHR24148:SF81">
    <property type="entry name" value="HETEROKARYON INCOMPATIBILITY DOMAIN-CONTAINING PROTEIN"/>
    <property type="match status" value="1"/>
</dbReference>
<dbReference type="InterPro" id="IPR052895">
    <property type="entry name" value="HetReg/Transcr_Mod"/>
</dbReference>
<evidence type="ECO:0000313" key="3">
    <source>
        <dbReference type="Proteomes" id="UP001301769"/>
    </source>
</evidence>
<dbReference type="EMBL" id="MU858280">
    <property type="protein sequence ID" value="KAK4207677.1"/>
    <property type="molecule type" value="Genomic_DNA"/>
</dbReference>
<feature type="domain" description="Heterokaryon incompatibility" evidence="1">
    <location>
        <begin position="157"/>
        <end position="248"/>
    </location>
</feature>
<accession>A0AAN6Y014</accession>
<dbReference type="AlphaFoldDB" id="A0AAN6Y014"/>
<name>A0AAN6Y014_9PEZI</name>
<sequence length="271" mass="30768">MSRWHTNCDNPDIFVDGVLPRCRNCEKAPSDTDITALEHAPDPPWTVPPDEPAGQLGLYWPPCVPYREDSPCGDEGLSDFGLRWLYDEPSAVSGSSEMDVLCHQRSSKSSISTISTVYSRPLKAGEFRLVSLEAPEHADPLVHLTLETYDRNNCPEYEATSYSWGGEDGDYTLSKPVFIGPNWDILFQTPNCWSMLQCLRPRNRTRNVWIDAICINQGDPRERAEQVDAMRETYRRSMRLVVYLGNDVVCAQNRDSYPLRCGLDDIERTSI</sequence>
<keyword evidence="3" id="KW-1185">Reference proteome</keyword>
<evidence type="ECO:0000313" key="2">
    <source>
        <dbReference type="EMBL" id="KAK4207677.1"/>
    </source>
</evidence>
<gene>
    <name evidence="2" type="ORF">QBC37DRAFT_454883</name>
</gene>
<protein>
    <submittedName>
        <fullName evidence="2">Heterokaryon incompatibility protein-domain-containing protein</fullName>
    </submittedName>
</protein>
<comment type="caution">
    <text evidence="2">The sequence shown here is derived from an EMBL/GenBank/DDBJ whole genome shotgun (WGS) entry which is preliminary data.</text>
</comment>
<evidence type="ECO:0000259" key="1">
    <source>
        <dbReference type="Pfam" id="PF06985"/>
    </source>
</evidence>
<organism evidence="2 3">
    <name type="scientific">Rhypophila decipiens</name>
    <dbReference type="NCBI Taxonomy" id="261697"/>
    <lineage>
        <taxon>Eukaryota</taxon>
        <taxon>Fungi</taxon>
        <taxon>Dikarya</taxon>
        <taxon>Ascomycota</taxon>
        <taxon>Pezizomycotina</taxon>
        <taxon>Sordariomycetes</taxon>
        <taxon>Sordariomycetidae</taxon>
        <taxon>Sordariales</taxon>
        <taxon>Naviculisporaceae</taxon>
        <taxon>Rhypophila</taxon>
    </lineage>
</organism>